<evidence type="ECO:0000256" key="1">
    <source>
        <dbReference type="PROSITE-ProRule" id="PRU01076"/>
    </source>
</evidence>
<dbReference type="AlphaFoldDB" id="A0AAU7Z2B4"/>
<dbReference type="EMBL" id="CP132938">
    <property type="protein sequence ID" value="XCB22988.1"/>
    <property type="molecule type" value="Genomic_DNA"/>
</dbReference>
<evidence type="ECO:0000313" key="3">
    <source>
        <dbReference type="EMBL" id="XCB22988.1"/>
    </source>
</evidence>
<protein>
    <submittedName>
        <fullName evidence="3">AbrB/MazE/SpoVT family DNA-binding domain-containing protein</fullName>
    </submittedName>
</protein>
<evidence type="ECO:0000259" key="2">
    <source>
        <dbReference type="PROSITE" id="PS51740"/>
    </source>
</evidence>
<dbReference type="Gene3D" id="2.10.260.10">
    <property type="match status" value="1"/>
</dbReference>
<reference evidence="3" key="2">
    <citation type="journal article" date="2024" name="Environ. Microbiol.">
        <title>Genome analysis and description of Tunturibacter gen. nov. expands the diversity of Terriglobia in tundra soils.</title>
        <authorList>
            <person name="Messyasz A."/>
            <person name="Mannisto M.K."/>
            <person name="Kerkhof L.J."/>
            <person name="Haggblom M.M."/>
        </authorList>
    </citation>
    <scope>NUCLEOTIDE SEQUENCE</scope>
    <source>
        <strain evidence="3">M8UP39</strain>
    </source>
</reference>
<dbReference type="PROSITE" id="PS51740">
    <property type="entry name" value="SPOVT_ABRB"/>
    <property type="match status" value="1"/>
</dbReference>
<name>A0AAU7Z2B4_9BACT</name>
<dbReference type="InterPro" id="IPR007159">
    <property type="entry name" value="SpoVT-AbrB_dom"/>
</dbReference>
<reference evidence="3" key="1">
    <citation type="submission" date="2023-08" db="EMBL/GenBank/DDBJ databases">
        <authorList>
            <person name="Messyasz A."/>
            <person name="Mannisto M.K."/>
            <person name="Kerkhof L.J."/>
            <person name="Haggblom M."/>
        </authorList>
    </citation>
    <scope>NUCLEOTIDE SEQUENCE</scope>
    <source>
        <strain evidence="3">M8UP39</strain>
    </source>
</reference>
<dbReference type="Pfam" id="PF04014">
    <property type="entry name" value="MazE_antitoxin"/>
    <property type="match status" value="1"/>
</dbReference>
<dbReference type="KEGG" id="tgi:RBB81_03440"/>
<dbReference type="InterPro" id="IPR037914">
    <property type="entry name" value="SpoVT-AbrB_sf"/>
</dbReference>
<dbReference type="NCBIfam" id="TIGR01439">
    <property type="entry name" value="lp_hng_hel_AbrB"/>
    <property type="match status" value="1"/>
</dbReference>
<feature type="domain" description="SpoVT-AbrB" evidence="2">
    <location>
        <begin position="5"/>
        <end position="50"/>
    </location>
</feature>
<keyword evidence="1 3" id="KW-0238">DNA-binding</keyword>
<dbReference type="GO" id="GO:0003677">
    <property type="term" value="F:DNA binding"/>
    <property type="evidence" value="ECO:0007669"/>
    <property type="project" value="UniProtKB-UniRule"/>
</dbReference>
<dbReference type="RefSeq" id="WP_183791068.1">
    <property type="nucleotide sequence ID" value="NZ_CP132938.1"/>
</dbReference>
<proteinExistence type="predicted"/>
<gene>
    <name evidence="3" type="ORF">RBB81_03440</name>
</gene>
<dbReference type="SUPFAM" id="SSF89447">
    <property type="entry name" value="AbrB/MazE/MraZ-like"/>
    <property type="match status" value="1"/>
</dbReference>
<dbReference type="SMART" id="SM00966">
    <property type="entry name" value="SpoVT_AbrB"/>
    <property type="match status" value="1"/>
</dbReference>
<accession>A0AAU7Z2B4</accession>
<sequence>MAIMNAITEIDKAGRVVVPKKLRDALHLVPGTRLTLHQEGDRLVIQPEARPRGLYMKKGTLVYDAGPLPQLDIADWIETDRNDRIDSLMGDLKKR</sequence>
<organism evidence="3">
    <name type="scientific">Tunturiibacter gelidiferens</name>
    <dbReference type="NCBI Taxonomy" id="3069689"/>
    <lineage>
        <taxon>Bacteria</taxon>
        <taxon>Pseudomonadati</taxon>
        <taxon>Acidobacteriota</taxon>
        <taxon>Terriglobia</taxon>
        <taxon>Terriglobales</taxon>
        <taxon>Acidobacteriaceae</taxon>
        <taxon>Tunturiibacter</taxon>
    </lineage>
</organism>